<feature type="compositionally biased region" description="Polar residues" evidence="1">
    <location>
        <begin position="1"/>
        <end position="18"/>
    </location>
</feature>
<gene>
    <name evidence="2" type="ORF">BDV24DRAFT_145907</name>
</gene>
<dbReference type="AlphaFoldDB" id="A0A5N6XME9"/>
<accession>A0A5N6XME9</accession>
<dbReference type="Proteomes" id="UP000325558">
    <property type="component" value="Unassembled WGS sequence"/>
</dbReference>
<reference evidence="2" key="1">
    <citation type="submission" date="2019-04" db="EMBL/GenBank/DDBJ databases">
        <title>Friends and foes A comparative genomics study of 23 Aspergillus species from section Flavi.</title>
        <authorList>
            <consortium name="DOE Joint Genome Institute"/>
            <person name="Kjaerbolling I."/>
            <person name="Vesth T."/>
            <person name="Frisvad J.C."/>
            <person name="Nybo J.L."/>
            <person name="Theobald S."/>
            <person name="Kildgaard S."/>
            <person name="Isbrandt T."/>
            <person name="Kuo A."/>
            <person name="Sato A."/>
            <person name="Lyhne E.K."/>
            <person name="Kogle M.E."/>
            <person name="Wiebenga A."/>
            <person name="Kun R.S."/>
            <person name="Lubbers R.J."/>
            <person name="Makela M.R."/>
            <person name="Barry K."/>
            <person name="Chovatia M."/>
            <person name="Clum A."/>
            <person name="Daum C."/>
            <person name="Haridas S."/>
            <person name="He G."/>
            <person name="LaButti K."/>
            <person name="Lipzen A."/>
            <person name="Mondo S."/>
            <person name="Riley R."/>
            <person name="Salamov A."/>
            <person name="Simmons B.A."/>
            <person name="Magnuson J.K."/>
            <person name="Henrissat B."/>
            <person name="Mortensen U.H."/>
            <person name="Larsen T.O."/>
            <person name="Devries R.P."/>
            <person name="Grigoriev I.V."/>
            <person name="Machida M."/>
            <person name="Baker S.E."/>
            <person name="Andersen M.R."/>
        </authorList>
    </citation>
    <scope>NUCLEOTIDE SEQUENCE</scope>
    <source>
        <strain evidence="2">CBS 117612</strain>
    </source>
</reference>
<proteinExistence type="predicted"/>
<protein>
    <submittedName>
        <fullName evidence="2">Uncharacterized protein</fullName>
    </submittedName>
</protein>
<name>A0A5N6XME9_9EURO</name>
<organism evidence="2">
    <name type="scientific">Aspergillus arachidicola</name>
    <dbReference type="NCBI Taxonomy" id="656916"/>
    <lineage>
        <taxon>Eukaryota</taxon>
        <taxon>Fungi</taxon>
        <taxon>Dikarya</taxon>
        <taxon>Ascomycota</taxon>
        <taxon>Pezizomycotina</taxon>
        <taxon>Eurotiomycetes</taxon>
        <taxon>Eurotiomycetidae</taxon>
        <taxon>Eurotiales</taxon>
        <taxon>Aspergillaceae</taxon>
        <taxon>Aspergillus</taxon>
        <taxon>Aspergillus subgen. Circumdati</taxon>
    </lineage>
</organism>
<evidence type="ECO:0000256" key="1">
    <source>
        <dbReference type="SAM" id="MobiDB-lite"/>
    </source>
</evidence>
<feature type="region of interest" description="Disordered" evidence="1">
    <location>
        <begin position="1"/>
        <end position="25"/>
    </location>
</feature>
<dbReference type="EMBL" id="ML737280">
    <property type="protein sequence ID" value="KAE8334425.1"/>
    <property type="molecule type" value="Genomic_DNA"/>
</dbReference>
<evidence type="ECO:0000313" key="2">
    <source>
        <dbReference type="EMBL" id="KAE8334425.1"/>
    </source>
</evidence>
<sequence>MQDDNGVQSAQAPSNINDIASVENPAYDQMRQDWNNGQYVSGVDGFDDNNNPIFGDNGSYNAAL</sequence>